<dbReference type="OrthoDB" id="8524934at2"/>
<feature type="transmembrane region" description="Helical" evidence="5">
    <location>
        <begin position="38"/>
        <end position="59"/>
    </location>
</feature>
<organism evidence="7 8">
    <name type="scientific">Rubrivivax gelatinosus</name>
    <name type="common">Rhodocyclus gelatinosus</name>
    <name type="synonym">Rhodopseudomonas gelatinosa</name>
    <dbReference type="NCBI Taxonomy" id="28068"/>
    <lineage>
        <taxon>Bacteria</taxon>
        <taxon>Pseudomonadati</taxon>
        <taxon>Pseudomonadota</taxon>
        <taxon>Betaproteobacteria</taxon>
        <taxon>Burkholderiales</taxon>
        <taxon>Sphaerotilaceae</taxon>
        <taxon>Rubrivivax</taxon>
    </lineage>
</organism>
<dbReference type="AlphaFoldDB" id="A0A4R2MAK0"/>
<feature type="transmembrane region" description="Helical" evidence="5">
    <location>
        <begin position="217"/>
        <end position="235"/>
    </location>
</feature>
<sequence length="302" mass="31280">MSRTRAAPGPLRAPLLITGAAFLFAAMGLCVKLASAQYGAGEIVMYRSAVGVVLMALMLRAGRTPLATRVPLLHLQRSAAGVGAICLWFYALGALPLATGMTLNYTSSVWVAVFVVGAAWGRGQRPDARLVMAVLAGFVGVALILKPTLETRQLLHGLAGLVSGLLSARAYLHVRSLGQAGEPEERIVFYFAAGGVAAGALLMFASGGPSAHTGRGAALLLATGVLASVAQLMLTRAYAIGQPMTNAVLQYLGIVFSFGFGVWLFDDPVTVSALAGMALIVAAGIAATWLARTPRRTPSTET</sequence>
<gene>
    <name evidence="7" type="ORF">EV684_109176</name>
</gene>
<name>A0A4R2MAK0_RUBGE</name>
<feature type="transmembrane region" description="Helical" evidence="5">
    <location>
        <begin position="155"/>
        <end position="174"/>
    </location>
</feature>
<comment type="caution">
    <text evidence="7">The sequence shown here is derived from an EMBL/GenBank/DDBJ whole genome shotgun (WGS) entry which is preliminary data.</text>
</comment>
<keyword evidence="2 5" id="KW-0812">Transmembrane</keyword>
<keyword evidence="3 5" id="KW-1133">Transmembrane helix</keyword>
<evidence type="ECO:0000256" key="4">
    <source>
        <dbReference type="ARBA" id="ARBA00023136"/>
    </source>
</evidence>
<feature type="transmembrane region" description="Helical" evidence="5">
    <location>
        <begin position="186"/>
        <end position="205"/>
    </location>
</feature>
<evidence type="ECO:0000256" key="5">
    <source>
        <dbReference type="SAM" id="Phobius"/>
    </source>
</evidence>
<dbReference type="PANTHER" id="PTHR22911">
    <property type="entry name" value="ACYL-MALONYL CONDENSING ENZYME-RELATED"/>
    <property type="match status" value="1"/>
</dbReference>
<dbReference type="PANTHER" id="PTHR22911:SF6">
    <property type="entry name" value="SOLUTE CARRIER FAMILY 35 MEMBER G1"/>
    <property type="match status" value="1"/>
</dbReference>
<feature type="transmembrane region" description="Helical" evidence="5">
    <location>
        <begin position="247"/>
        <end position="265"/>
    </location>
</feature>
<reference evidence="7 8" key="1">
    <citation type="submission" date="2019-03" db="EMBL/GenBank/DDBJ databases">
        <title>Genomic Encyclopedia of Type Strains, Phase IV (KMG-IV): sequencing the most valuable type-strain genomes for metagenomic binning, comparative biology and taxonomic classification.</title>
        <authorList>
            <person name="Goeker M."/>
        </authorList>
    </citation>
    <scope>NUCLEOTIDE SEQUENCE [LARGE SCALE GENOMIC DNA]</scope>
    <source>
        <strain evidence="7 8">DSM 1709</strain>
    </source>
</reference>
<evidence type="ECO:0000313" key="8">
    <source>
        <dbReference type="Proteomes" id="UP000295106"/>
    </source>
</evidence>
<evidence type="ECO:0000256" key="3">
    <source>
        <dbReference type="ARBA" id="ARBA00022989"/>
    </source>
</evidence>
<accession>A0A4R2MAK0</accession>
<evidence type="ECO:0000256" key="1">
    <source>
        <dbReference type="ARBA" id="ARBA00004141"/>
    </source>
</evidence>
<dbReference type="InterPro" id="IPR000620">
    <property type="entry name" value="EamA_dom"/>
</dbReference>
<protein>
    <submittedName>
        <fullName evidence="7">S-adenosylmethionine uptake transporter</fullName>
    </submittedName>
</protein>
<dbReference type="RefSeq" id="WP_132648126.1">
    <property type="nucleotide sequence ID" value="NZ_CP181386.1"/>
</dbReference>
<dbReference type="GO" id="GO:0016020">
    <property type="term" value="C:membrane"/>
    <property type="evidence" value="ECO:0007669"/>
    <property type="project" value="UniProtKB-SubCell"/>
</dbReference>
<dbReference type="EMBL" id="SLXD01000009">
    <property type="protein sequence ID" value="TCP01537.1"/>
    <property type="molecule type" value="Genomic_DNA"/>
</dbReference>
<feature type="transmembrane region" description="Helical" evidence="5">
    <location>
        <begin position="130"/>
        <end position="149"/>
    </location>
</feature>
<feature type="transmembrane region" description="Helical" evidence="5">
    <location>
        <begin position="105"/>
        <end position="123"/>
    </location>
</feature>
<dbReference type="Proteomes" id="UP000295106">
    <property type="component" value="Unassembled WGS sequence"/>
</dbReference>
<evidence type="ECO:0000256" key="2">
    <source>
        <dbReference type="ARBA" id="ARBA00022692"/>
    </source>
</evidence>
<dbReference type="Pfam" id="PF00892">
    <property type="entry name" value="EamA"/>
    <property type="match status" value="1"/>
</dbReference>
<feature type="domain" description="EamA" evidence="6">
    <location>
        <begin position="14"/>
        <end position="145"/>
    </location>
</feature>
<keyword evidence="4 5" id="KW-0472">Membrane</keyword>
<comment type="subcellular location">
    <subcellularLocation>
        <location evidence="1">Membrane</location>
        <topology evidence="1">Multi-pass membrane protein</topology>
    </subcellularLocation>
</comment>
<dbReference type="InterPro" id="IPR037185">
    <property type="entry name" value="EmrE-like"/>
</dbReference>
<evidence type="ECO:0000313" key="7">
    <source>
        <dbReference type="EMBL" id="TCP01537.1"/>
    </source>
</evidence>
<dbReference type="GeneID" id="99685938"/>
<feature type="transmembrane region" description="Helical" evidence="5">
    <location>
        <begin position="271"/>
        <end position="291"/>
    </location>
</feature>
<proteinExistence type="predicted"/>
<evidence type="ECO:0000259" key="6">
    <source>
        <dbReference type="Pfam" id="PF00892"/>
    </source>
</evidence>
<dbReference type="SUPFAM" id="SSF103481">
    <property type="entry name" value="Multidrug resistance efflux transporter EmrE"/>
    <property type="match status" value="2"/>
</dbReference>
<feature type="transmembrane region" description="Helical" evidence="5">
    <location>
        <begin position="79"/>
        <end position="99"/>
    </location>
</feature>